<dbReference type="EMBL" id="SNRW01014552">
    <property type="protein sequence ID" value="KAA6371358.1"/>
    <property type="molecule type" value="Genomic_DNA"/>
</dbReference>
<sequence>MIVKRLPPPTRQVSSLPHSYIADRGYELLIKFLNAVGLSRQAYALLIGRQKFQSKRRYYYSMATLDDWMKSKFYSIQDIIRIKLRFLTLEVIV</sequence>
<dbReference type="AlphaFoldDB" id="A0A5J4ULT2"/>
<proteinExistence type="predicted"/>
<organism evidence="1 2">
    <name type="scientific">Streblomastix strix</name>
    <dbReference type="NCBI Taxonomy" id="222440"/>
    <lineage>
        <taxon>Eukaryota</taxon>
        <taxon>Metamonada</taxon>
        <taxon>Preaxostyla</taxon>
        <taxon>Oxymonadida</taxon>
        <taxon>Streblomastigidae</taxon>
        <taxon>Streblomastix</taxon>
    </lineage>
</organism>
<evidence type="ECO:0000313" key="1">
    <source>
        <dbReference type="EMBL" id="KAA6371358.1"/>
    </source>
</evidence>
<protein>
    <submittedName>
        <fullName evidence="1">Uncharacterized protein</fullName>
    </submittedName>
</protein>
<evidence type="ECO:0000313" key="2">
    <source>
        <dbReference type="Proteomes" id="UP000324800"/>
    </source>
</evidence>
<gene>
    <name evidence="1" type="ORF">EZS28_033118</name>
</gene>
<dbReference type="Proteomes" id="UP000324800">
    <property type="component" value="Unassembled WGS sequence"/>
</dbReference>
<name>A0A5J4ULT2_9EUKA</name>
<reference evidence="1 2" key="1">
    <citation type="submission" date="2019-03" db="EMBL/GenBank/DDBJ databases">
        <title>Single cell metagenomics reveals metabolic interactions within the superorganism composed of flagellate Streblomastix strix and complex community of Bacteroidetes bacteria on its surface.</title>
        <authorList>
            <person name="Treitli S.C."/>
            <person name="Kolisko M."/>
            <person name="Husnik F."/>
            <person name="Keeling P."/>
            <person name="Hampl V."/>
        </authorList>
    </citation>
    <scope>NUCLEOTIDE SEQUENCE [LARGE SCALE GENOMIC DNA]</scope>
    <source>
        <strain evidence="1">ST1C</strain>
    </source>
</reference>
<comment type="caution">
    <text evidence="1">The sequence shown here is derived from an EMBL/GenBank/DDBJ whole genome shotgun (WGS) entry which is preliminary data.</text>
</comment>
<accession>A0A5J4ULT2</accession>